<keyword evidence="8" id="KW-0677">Repeat</keyword>
<evidence type="ECO:0000256" key="6">
    <source>
        <dbReference type="ARBA" id="ARBA00022679"/>
    </source>
</evidence>
<dbReference type="Gene3D" id="2.80.10.50">
    <property type="match status" value="1"/>
</dbReference>
<dbReference type="InterPro" id="IPR016093">
    <property type="entry name" value="MIR_motif"/>
</dbReference>
<dbReference type="PROSITE" id="PS50919">
    <property type="entry name" value="MIR"/>
    <property type="match status" value="2"/>
</dbReference>
<dbReference type="InParanoid" id="A0A1X2HAG7"/>
<evidence type="ECO:0000259" key="16">
    <source>
        <dbReference type="PROSITE" id="PS50919"/>
    </source>
</evidence>
<evidence type="ECO:0000256" key="12">
    <source>
        <dbReference type="ARBA" id="ARBA00045085"/>
    </source>
</evidence>
<dbReference type="OMA" id="TSVWRCQ"/>
<evidence type="ECO:0000256" key="13">
    <source>
        <dbReference type="ARBA" id="ARBA00045102"/>
    </source>
</evidence>
<comment type="pathway">
    <text evidence="2 14">Protein modification; protein glycosylation.</text>
</comment>
<evidence type="ECO:0000256" key="4">
    <source>
        <dbReference type="ARBA" id="ARBA00012839"/>
    </source>
</evidence>
<comment type="subcellular location">
    <subcellularLocation>
        <location evidence="1 14">Endoplasmic reticulum membrane</location>
        <topology evidence="1 14">Multi-pass membrane protein</topology>
    </subcellularLocation>
</comment>
<evidence type="ECO:0000256" key="11">
    <source>
        <dbReference type="ARBA" id="ARBA00023136"/>
    </source>
</evidence>
<keyword evidence="9 14" id="KW-0256">Endoplasmic reticulum</keyword>
<evidence type="ECO:0000256" key="2">
    <source>
        <dbReference type="ARBA" id="ARBA00004922"/>
    </source>
</evidence>
<comment type="similarity">
    <text evidence="3 14">Belongs to the glycosyltransferase 39 family.</text>
</comment>
<dbReference type="EMBL" id="MCGN01000006">
    <property type="protein sequence ID" value="ORY95667.1"/>
    <property type="molecule type" value="Genomic_DNA"/>
</dbReference>
<feature type="transmembrane region" description="Helical" evidence="14">
    <location>
        <begin position="658"/>
        <end position="678"/>
    </location>
</feature>
<accession>A0A1X2HAG7</accession>
<evidence type="ECO:0000313" key="17">
    <source>
        <dbReference type="EMBL" id="ORY95667.1"/>
    </source>
</evidence>
<dbReference type="UniPathway" id="UPA00378"/>
<evidence type="ECO:0000256" key="15">
    <source>
        <dbReference type="SAM" id="MobiDB-lite"/>
    </source>
</evidence>
<evidence type="ECO:0000256" key="1">
    <source>
        <dbReference type="ARBA" id="ARBA00004477"/>
    </source>
</evidence>
<keyword evidence="6 14" id="KW-0808">Transferase</keyword>
<feature type="transmembrane region" description="Helical" evidence="14">
    <location>
        <begin position="628"/>
        <end position="646"/>
    </location>
</feature>
<dbReference type="PANTHER" id="PTHR10050">
    <property type="entry name" value="DOLICHYL-PHOSPHATE-MANNOSE--PROTEIN MANNOSYLTRANSFERASE"/>
    <property type="match status" value="1"/>
</dbReference>
<feature type="transmembrane region" description="Helical" evidence="14">
    <location>
        <begin position="221"/>
        <end position="249"/>
    </location>
</feature>
<dbReference type="Pfam" id="PF02815">
    <property type="entry name" value="MIR"/>
    <property type="match status" value="1"/>
</dbReference>
<protein>
    <recommendedName>
        <fullName evidence="4 14">Dolichyl-phosphate-mannose--protein mannosyltransferase</fullName>
        <ecNumber evidence="4 14">2.4.1.109</ecNumber>
    </recommendedName>
</protein>
<dbReference type="SUPFAM" id="SSF82109">
    <property type="entry name" value="MIR domain"/>
    <property type="match status" value="1"/>
</dbReference>
<keyword evidence="5 14" id="KW-0328">Glycosyltransferase</keyword>
<feature type="transmembrane region" description="Helical" evidence="14">
    <location>
        <begin position="270"/>
        <end position="291"/>
    </location>
</feature>
<evidence type="ECO:0000256" key="5">
    <source>
        <dbReference type="ARBA" id="ARBA00022676"/>
    </source>
</evidence>
<feature type="transmembrane region" description="Helical" evidence="14">
    <location>
        <begin position="583"/>
        <end position="607"/>
    </location>
</feature>
<evidence type="ECO:0000256" key="10">
    <source>
        <dbReference type="ARBA" id="ARBA00022989"/>
    </source>
</evidence>
<evidence type="ECO:0000313" key="18">
    <source>
        <dbReference type="Proteomes" id="UP000242180"/>
    </source>
</evidence>
<keyword evidence="10 14" id="KW-1133">Transmembrane helix</keyword>
<dbReference type="InterPro" id="IPR003342">
    <property type="entry name" value="ArnT-like_N"/>
</dbReference>
<comment type="catalytic activity">
    <reaction evidence="13 14">
        <text>a di-trans,poly-cis-dolichyl beta-D-mannosyl phosphate + L-seryl-[protein] = 3-O-(alpha-D-mannosyl)-L-seryl-[protein] + a di-trans,poly-cis-dolichyl phosphate + H(+)</text>
        <dbReference type="Rhea" id="RHEA:17377"/>
        <dbReference type="Rhea" id="RHEA-COMP:9863"/>
        <dbReference type="Rhea" id="RHEA-COMP:13546"/>
        <dbReference type="Rhea" id="RHEA-COMP:19498"/>
        <dbReference type="Rhea" id="RHEA-COMP:19501"/>
        <dbReference type="ChEBI" id="CHEBI:15378"/>
        <dbReference type="ChEBI" id="CHEBI:29999"/>
        <dbReference type="ChEBI" id="CHEBI:57683"/>
        <dbReference type="ChEBI" id="CHEBI:58211"/>
        <dbReference type="ChEBI" id="CHEBI:137321"/>
        <dbReference type="EC" id="2.4.1.109"/>
    </reaction>
</comment>
<comment type="caution">
    <text evidence="17">The sequence shown here is derived from an EMBL/GenBank/DDBJ whole genome shotgun (WGS) entry which is preliminary data.</text>
</comment>
<reference evidence="17 18" key="1">
    <citation type="submission" date="2016-07" db="EMBL/GenBank/DDBJ databases">
        <title>Pervasive Adenine N6-methylation of Active Genes in Fungi.</title>
        <authorList>
            <consortium name="DOE Joint Genome Institute"/>
            <person name="Mondo S.J."/>
            <person name="Dannebaum R.O."/>
            <person name="Kuo R.C."/>
            <person name="Labutti K."/>
            <person name="Haridas S."/>
            <person name="Kuo A."/>
            <person name="Salamov A."/>
            <person name="Ahrendt S.R."/>
            <person name="Lipzen A."/>
            <person name="Sullivan W."/>
            <person name="Andreopoulos W.B."/>
            <person name="Clum A."/>
            <person name="Lindquist E."/>
            <person name="Daum C."/>
            <person name="Ramamoorthy G.K."/>
            <person name="Gryganskyi A."/>
            <person name="Culley D."/>
            <person name="Magnuson J.K."/>
            <person name="James T.Y."/>
            <person name="O'Malley M.A."/>
            <person name="Stajich J.E."/>
            <person name="Spatafora J.W."/>
            <person name="Visel A."/>
            <person name="Grigoriev I.V."/>
        </authorList>
    </citation>
    <scope>NUCLEOTIDE SEQUENCE [LARGE SCALE GENOMIC DNA]</scope>
    <source>
        <strain evidence="17 18">NRRL 2496</strain>
    </source>
</reference>
<keyword evidence="7 14" id="KW-0812">Transmembrane</keyword>
<dbReference type="Pfam" id="PF02366">
    <property type="entry name" value="PMT"/>
    <property type="match status" value="1"/>
</dbReference>
<keyword evidence="18" id="KW-1185">Reference proteome</keyword>
<dbReference type="EC" id="2.4.1.109" evidence="4 14"/>
<dbReference type="Proteomes" id="UP000242180">
    <property type="component" value="Unassembled WGS sequence"/>
</dbReference>
<dbReference type="InterPro" id="IPR027005">
    <property type="entry name" value="PMT-like"/>
</dbReference>
<dbReference type="InterPro" id="IPR036300">
    <property type="entry name" value="MIR_dom_sf"/>
</dbReference>
<dbReference type="GO" id="GO:0004169">
    <property type="term" value="F:dolichyl-phosphate-mannose-protein mannosyltransferase activity"/>
    <property type="evidence" value="ECO:0007669"/>
    <property type="project" value="UniProtKB-UniRule"/>
</dbReference>
<proteinExistence type="inferred from homology"/>
<dbReference type="PANTHER" id="PTHR10050:SF51">
    <property type="entry name" value="PROTEIN O-MANNOSYL-TRANSFERASE 1"/>
    <property type="match status" value="1"/>
</dbReference>
<name>A0A1X2HAG7_SYNRA</name>
<dbReference type="FunCoup" id="A0A1X2HAG7">
    <property type="interactions" value="231"/>
</dbReference>
<feature type="region of interest" description="Disordered" evidence="15">
    <location>
        <begin position="1"/>
        <end position="24"/>
    </location>
</feature>
<feature type="transmembrane region" description="Helical" evidence="14">
    <location>
        <begin position="183"/>
        <end position="201"/>
    </location>
</feature>
<feature type="domain" description="MIR" evidence="16">
    <location>
        <begin position="323"/>
        <end position="384"/>
    </location>
</feature>
<feature type="transmembrane region" description="Helical" evidence="14">
    <location>
        <begin position="699"/>
        <end position="716"/>
    </location>
</feature>
<organism evidence="17 18">
    <name type="scientific">Syncephalastrum racemosum</name>
    <name type="common">Filamentous fungus</name>
    <dbReference type="NCBI Taxonomy" id="13706"/>
    <lineage>
        <taxon>Eukaryota</taxon>
        <taxon>Fungi</taxon>
        <taxon>Fungi incertae sedis</taxon>
        <taxon>Mucoromycota</taxon>
        <taxon>Mucoromycotina</taxon>
        <taxon>Mucoromycetes</taxon>
        <taxon>Mucorales</taxon>
        <taxon>Syncephalastraceae</taxon>
        <taxon>Syncephalastrum</taxon>
    </lineage>
</organism>
<dbReference type="SMART" id="SM00472">
    <property type="entry name" value="MIR"/>
    <property type="match status" value="3"/>
</dbReference>
<evidence type="ECO:0000256" key="9">
    <source>
        <dbReference type="ARBA" id="ARBA00022824"/>
    </source>
</evidence>
<dbReference type="AlphaFoldDB" id="A0A1X2HAG7"/>
<keyword evidence="11 14" id="KW-0472">Membrane</keyword>
<dbReference type="Pfam" id="PF16192">
    <property type="entry name" value="PMT_4TMC"/>
    <property type="match status" value="1"/>
</dbReference>
<dbReference type="CDD" id="cd23285">
    <property type="entry name" value="beta-trefoil_MIR_PMT4-like"/>
    <property type="match status" value="1"/>
</dbReference>
<evidence type="ECO:0000256" key="3">
    <source>
        <dbReference type="ARBA" id="ARBA00007222"/>
    </source>
</evidence>
<evidence type="ECO:0000256" key="14">
    <source>
        <dbReference type="RuleBase" id="RU367007"/>
    </source>
</evidence>
<comment type="function">
    <text evidence="14">Transfers mannose from Dol-P-mannose to Ser or Thr residues on proteins.</text>
</comment>
<gene>
    <name evidence="17" type="ORF">BCR43DRAFT_525364</name>
</gene>
<feature type="transmembrane region" description="Helical" evidence="14">
    <location>
        <begin position="147"/>
        <end position="171"/>
    </location>
</feature>
<dbReference type="GO" id="GO:0005789">
    <property type="term" value="C:endoplasmic reticulum membrane"/>
    <property type="evidence" value="ECO:0007669"/>
    <property type="project" value="UniProtKB-SubCell"/>
</dbReference>
<dbReference type="STRING" id="13706.A0A1X2HAG7"/>
<dbReference type="OrthoDB" id="292747at2759"/>
<evidence type="ECO:0000256" key="7">
    <source>
        <dbReference type="ARBA" id="ARBA00022692"/>
    </source>
</evidence>
<evidence type="ECO:0000256" key="8">
    <source>
        <dbReference type="ARBA" id="ARBA00022737"/>
    </source>
</evidence>
<dbReference type="InterPro" id="IPR032421">
    <property type="entry name" value="PMT_4TMC"/>
</dbReference>
<sequence length="750" mass="85541">MDETTLRYRKPPSAAIPSTQTTEDDTVDDIVEKRHAQICRSQYSKTIGLAAVILASIMTTFCKLSHPDQVVFDEVHFGKFAGYYLKRTYYFDVHPPLGKMMNAAVGYILGFDGSYEFDAIGDKYADHNVPYIGMRALPAGLNVMSTALIFGIMNQSGYATITCMLTASMYLLDNAMIAQQRLIMLDSALIFYMLATIYSYIRFYKLRDRPFSLPWFSWMTATAAAMGMTLSVKMVGLFLVGSIGTVVLVDIWDLLDARRGISLKRLTFHMMARTIVFTTVPIAVYLFWFYLHFAILNQSGPGDAYMSPRFQSSLANSPISIQSLDIHFGDVINLQHDETEAYLESNENRYPLRYEDGRISSQGYQVTGMNGEPDANCWWRVVRAEEVGGDAKPNKPVQHGDVIQLQHVASSRYLLTHDVASPTIPTNQEFTTADESEKNNTHTHFKVHLNDHANGQTWQTYMKSARLVHSATSVALWTHKKTLLPEWGRGHQEVNGNKNPTDKSNFWTAREIRGKNATEINMAKKRDAQPLSFLDKFFELQKKMLIHNSRLTKPHPYQSTPIVWPLMTKGISYWSDKETRQQIYLLGNVVGWWMMLLSNTFAMGFFVADQLAQRRGVSLLDERIRRRFIRSSGFFLILYGFHYLPFYAMGRSLFLHHYLPAATCGYLLFGAVFQFLFIRGVDTGYTSWTSRAQTSFKTYAAAATILALQLYVYLLLSPLTYGTPGLALEQLEDRQLIDGWRFQHMDKRNL</sequence>
<feature type="domain" description="MIR" evidence="16">
    <location>
        <begin position="394"/>
        <end position="450"/>
    </location>
</feature>
<comment type="catalytic activity">
    <reaction evidence="12 14">
        <text>a di-trans,poly-cis-dolichyl beta-D-mannosyl phosphate + L-threonyl-[protein] = 3-O-(alpha-D-mannosyl)-L-threonyl-[protein] + a di-trans,poly-cis-dolichyl phosphate + H(+)</text>
        <dbReference type="Rhea" id="RHEA:53396"/>
        <dbReference type="Rhea" id="RHEA-COMP:11060"/>
        <dbReference type="Rhea" id="RHEA-COMP:13547"/>
        <dbReference type="Rhea" id="RHEA-COMP:19498"/>
        <dbReference type="Rhea" id="RHEA-COMP:19501"/>
        <dbReference type="ChEBI" id="CHEBI:15378"/>
        <dbReference type="ChEBI" id="CHEBI:30013"/>
        <dbReference type="ChEBI" id="CHEBI:57683"/>
        <dbReference type="ChEBI" id="CHEBI:58211"/>
        <dbReference type="ChEBI" id="CHEBI:137323"/>
        <dbReference type="EC" id="2.4.1.109"/>
    </reaction>
</comment>